<feature type="compositionally biased region" description="Basic and acidic residues" evidence="1">
    <location>
        <begin position="45"/>
        <end position="66"/>
    </location>
</feature>
<organism evidence="2 3">
    <name type="scientific">Devosia pacifica</name>
    <dbReference type="NCBI Taxonomy" id="1335967"/>
    <lineage>
        <taxon>Bacteria</taxon>
        <taxon>Pseudomonadati</taxon>
        <taxon>Pseudomonadota</taxon>
        <taxon>Alphaproteobacteria</taxon>
        <taxon>Hyphomicrobiales</taxon>
        <taxon>Devosiaceae</taxon>
        <taxon>Devosia</taxon>
    </lineage>
</organism>
<accession>A0A918VTL5</accession>
<name>A0A918VTL5_9HYPH</name>
<gene>
    <name evidence="2" type="ORF">GCM10007989_16870</name>
</gene>
<comment type="caution">
    <text evidence="2">The sequence shown here is derived from an EMBL/GenBank/DDBJ whole genome shotgun (WGS) entry which is preliminary data.</text>
</comment>
<evidence type="ECO:0000256" key="1">
    <source>
        <dbReference type="SAM" id="MobiDB-lite"/>
    </source>
</evidence>
<reference evidence="2" key="1">
    <citation type="journal article" date="2014" name="Int. J. Syst. Evol. Microbiol.">
        <title>Complete genome sequence of Corynebacterium casei LMG S-19264T (=DSM 44701T), isolated from a smear-ripened cheese.</title>
        <authorList>
            <consortium name="US DOE Joint Genome Institute (JGI-PGF)"/>
            <person name="Walter F."/>
            <person name="Albersmeier A."/>
            <person name="Kalinowski J."/>
            <person name="Ruckert C."/>
        </authorList>
    </citation>
    <scope>NUCLEOTIDE SEQUENCE</scope>
    <source>
        <strain evidence="2">KCTC 32437</strain>
    </source>
</reference>
<evidence type="ECO:0000313" key="2">
    <source>
        <dbReference type="EMBL" id="GHA22121.1"/>
    </source>
</evidence>
<dbReference type="Proteomes" id="UP000646579">
    <property type="component" value="Unassembled WGS sequence"/>
</dbReference>
<sequence length="66" mass="6891">MADDARDLGIGNGIDNNVVAGPVDAHATDLLLSRAARHGKQGDTQGKDDAGAPEALAHDREAPFEW</sequence>
<proteinExistence type="predicted"/>
<protein>
    <submittedName>
        <fullName evidence="2">Uncharacterized protein</fullName>
    </submittedName>
</protein>
<dbReference type="AlphaFoldDB" id="A0A918VTL5"/>
<evidence type="ECO:0000313" key="3">
    <source>
        <dbReference type="Proteomes" id="UP000646579"/>
    </source>
</evidence>
<reference evidence="2" key="2">
    <citation type="submission" date="2020-09" db="EMBL/GenBank/DDBJ databases">
        <authorList>
            <person name="Sun Q."/>
            <person name="Kim S."/>
        </authorList>
    </citation>
    <scope>NUCLEOTIDE SEQUENCE</scope>
    <source>
        <strain evidence="2">KCTC 32437</strain>
    </source>
</reference>
<feature type="region of interest" description="Disordered" evidence="1">
    <location>
        <begin position="34"/>
        <end position="66"/>
    </location>
</feature>
<keyword evidence="3" id="KW-1185">Reference proteome</keyword>
<dbReference type="EMBL" id="BMZE01000002">
    <property type="protein sequence ID" value="GHA22121.1"/>
    <property type="molecule type" value="Genomic_DNA"/>
</dbReference>